<gene>
    <name evidence="3" type="ORF">BU204_37810</name>
</gene>
<dbReference type="EMBL" id="MSIE01000179">
    <property type="protein sequence ID" value="OLF04295.1"/>
    <property type="molecule type" value="Genomic_DNA"/>
</dbReference>
<evidence type="ECO:0000313" key="4">
    <source>
        <dbReference type="Proteomes" id="UP000185596"/>
    </source>
</evidence>
<dbReference type="PANTHER" id="PTHR30007:SF1">
    <property type="entry name" value="BLR1914 PROTEIN"/>
    <property type="match status" value="1"/>
</dbReference>
<dbReference type="PANTHER" id="PTHR30007">
    <property type="entry name" value="PHP DOMAIN PROTEIN"/>
    <property type="match status" value="1"/>
</dbReference>
<proteinExistence type="predicted"/>
<dbReference type="GO" id="GO:0004803">
    <property type="term" value="F:transposase activity"/>
    <property type="evidence" value="ECO:0007669"/>
    <property type="project" value="InterPro"/>
</dbReference>
<accession>A0A1Q8BQC0</accession>
<dbReference type="NCBIfam" id="NF033580">
    <property type="entry name" value="transpos_IS5_3"/>
    <property type="match status" value="1"/>
</dbReference>
<dbReference type="GO" id="GO:0003677">
    <property type="term" value="F:DNA binding"/>
    <property type="evidence" value="ECO:0007669"/>
    <property type="project" value="InterPro"/>
</dbReference>
<name>A0A1Q8BQC0_9PSEU</name>
<feature type="region of interest" description="Disordered" evidence="1">
    <location>
        <begin position="1"/>
        <end position="32"/>
    </location>
</feature>
<evidence type="ECO:0000259" key="2">
    <source>
        <dbReference type="Pfam" id="PF01609"/>
    </source>
</evidence>
<dbReference type="STRING" id="1912961.BU204_37810"/>
<dbReference type="GO" id="GO:0006313">
    <property type="term" value="P:DNA transposition"/>
    <property type="evidence" value="ECO:0007669"/>
    <property type="project" value="InterPro"/>
</dbReference>
<sequence length="183" mass="20495">MAGAGRGRTQGASGFWCGQTEPDDHAIGRSRGGPTTKIHLACDGHGRPLSVVLTGGNVNDCTRFVQVMAGVQFERPGRGRPATRPDRVLADKGYSTKAIRTYLRKRHIRATIPERRDQRANRTRRGAKGGRPPAFDKTAYRRRNVVERCFQRLKQFRAIATRYDKTALSYQAMIDLATLTLWL</sequence>
<feature type="domain" description="Transposase IS4-like" evidence="2">
    <location>
        <begin position="32"/>
        <end position="174"/>
    </location>
</feature>
<comment type="caution">
    <text evidence="3">The sequence shown here is derived from an EMBL/GenBank/DDBJ whole genome shotgun (WGS) entry which is preliminary data.</text>
</comment>
<feature type="region of interest" description="Disordered" evidence="1">
    <location>
        <begin position="116"/>
        <end position="135"/>
    </location>
</feature>
<reference evidence="3 4" key="1">
    <citation type="submission" date="2016-12" db="EMBL/GenBank/DDBJ databases">
        <title>The draft genome sequence of Actinophytocola sp. 11-183.</title>
        <authorList>
            <person name="Wang W."/>
            <person name="Yuan L."/>
        </authorList>
    </citation>
    <scope>NUCLEOTIDE SEQUENCE [LARGE SCALE GENOMIC DNA]</scope>
    <source>
        <strain evidence="3 4">11-183</strain>
    </source>
</reference>
<protein>
    <submittedName>
        <fullName evidence="3">IS5 family transposase</fullName>
    </submittedName>
</protein>
<organism evidence="3 4">
    <name type="scientific">Actinophytocola xanthii</name>
    <dbReference type="NCBI Taxonomy" id="1912961"/>
    <lineage>
        <taxon>Bacteria</taxon>
        <taxon>Bacillati</taxon>
        <taxon>Actinomycetota</taxon>
        <taxon>Actinomycetes</taxon>
        <taxon>Pseudonocardiales</taxon>
        <taxon>Pseudonocardiaceae</taxon>
    </lineage>
</organism>
<evidence type="ECO:0000313" key="3">
    <source>
        <dbReference type="EMBL" id="OLF04295.1"/>
    </source>
</evidence>
<evidence type="ECO:0000256" key="1">
    <source>
        <dbReference type="SAM" id="MobiDB-lite"/>
    </source>
</evidence>
<dbReference type="Proteomes" id="UP000185596">
    <property type="component" value="Unassembled WGS sequence"/>
</dbReference>
<dbReference type="AlphaFoldDB" id="A0A1Q8BQC0"/>
<dbReference type="Pfam" id="PF01609">
    <property type="entry name" value="DDE_Tnp_1"/>
    <property type="match status" value="1"/>
</dbReference>
<dbReference type="InterPro" id="IPR002559">
    <property type="entry name" value="Transposase_11"/>
</dbReference>
<keyword evidence="4" id="KW-1185">Reference proteome</keyword>